<dbReference type="PANTHER" id="PTHR30055:SF234">
    <property type="entry name" value="HTH-TYPE TRANSCRIPTIONAL REGULATOR BETI"/>
    <property type="match status" value="1"/>
</dbReference>
<gene>
    <name evidence="6" type="ORF">QQ44_15470</name>
</gene>
<dbReference type="SUPFAM" id="SSF46689">
    <property type="entry name" value="Homeodomain-like"/>
    <property type="match status" value="1"/>
</dbReference>
<dbReference type="PANTHER" id="PTHR30055">
    <property type="entry name" value="HTH-TYPE TRANSCRIPTIONAL REGULATOR RUTR"/>
    <property type="match status" value="1"/>
</dbReference>
<evidence type="ECO:0000256" key="4">
    <source>
        <dbReference type="PROSITE-ProRule" id="PRU00335"/>
    </source>
</evidence>
<sequence length="213" mass="23696">MKKPVKRDYQSQLRADQARDTRRSIVDAASHLFIENGYGATTIDAVAQLAGVSRKTVFTVGGKVELLKTALDWAIAGDDRPVALADRPTLRQLLDQGDPRVLIARWAQIQVDIDQRAARLFRALEVAAETDEEAGKLLAQVHHQRLMGAQEIVRRLDAIGSLTKEVSEADAVDLAWLATDPMLFDRLVLVRGWTLDRFHAWLVNNLLGPLISD</sequence>
<protein>
    <recommendedName>
        <fullName evidence="5">HTH tetR-type domain-containing protein</fullName>
    </recommendedName>
</protein>
<keyword evidence="3" id="KW-0804">Transcription</keyword>
<dbReference type="InterPro" id="IPR009057">
    <property type="entry name" value="Homeodomain-like_sf"/>
</dbReference>
<dbReference type="PROSITE" id="PS50977">
    <property type="entry name" value="HTH_TETR_2"/>
    <property type="match status" value="1"/>
</dbReference>
<comment type="caution">
    <text evidence="6">The sequence shown here is derived from an EMBL/GenBank/DDBJ whole genome shotgun (WGS) entry which is preliminary data.</text>
</comment>
<evidence type="ECO:0000313" key="6">
    <source>
        <dbReference type="EMBL" id="KHO24424.1"/>
    </source>
</evidence>
<dbReference type="Pfam" id="PF00440">
    <property type="entry name" value="TetR_N"/>
    <property type="match status" value="1"/>
</dbReference>
<proteinExistence type="predicted"/>
<evidence type="ECO:0000256" key="2">
    <source>
        <dbReference type="ARBA" id="ARBA00023125"/>
    </source>
</evidence>
<feature type="DNA-binding region" description="H-T-H motif" evidence="4">
    <location>
        <begin position="42"/>
        <end position="61"/>
    </location>
</feature>
<evidence type="ECO:0000259" key="5">
    <source>
        <dbReference type="PROSITE" id="PS50977"/>
    </source>
</evidence>
<name>A0ABR4YTQ9_9MYCO</name>
<keyword evidence="2 4" id="KW-0238">DNA-binding</keyword>
<organism evidence="6 7">
    <name type="scientific">Mycolicibacterium setense</name>
    <dbReference type="NCBI Taxonomy" id="431269"/>
    <lineage>
        <taxon>Bacteria</taxon>
        <taxon>Bacillati</taxon>
        <taxon>Actinomycetota</taxon>
        <taxon>Actinomycetes</taxon>
        <taxon>Mycobacteriales</taxon>
        <taxon>Mycobacteriaceae</taxon>
        <taxon>Mycolicibacterium</taxon>
    </lineage>
</organism>
<dbReference type="InterPro" id="IPR050109">
    <property type="entry name" value="HTH-type_TetR-like_transc_reg"/>
</dbReference>
<dbReference type="InterPro" id="IPR001647">
    <property type="entry name" value="HTH_TetR"/>
</dbReference>
<evidence type="ECO:0000256" key="1">
    <source>
        <dbReference type="ARBA" id="ARBA00023015"/>
    </source>
</evidence>
<feature type="domain" description="HTH tetR-type" evidence="5">
    <location>
        <begin position="19"/>
        <end position="79"/>
    </location>
</feature>
<dbReference type="RefSeq" id="WP_039321495.1">
    <property type="nucleotide sequence ID" value="NZ_JTLZ01000007.1"/>
</dbReference>
<accession>A0ABR4YTQ9</accession>
<keyword evidence="1" id="KW-0805">Transcription regulation</keyword>
<dbReference type="Proteomes" id="UP000031004">
    <property type="component" value="Unassembled WGS sequence"/>
</dbReference>
<dbReference type="Gene3D" id="1.10.357.10">
    <property type="entry name" value="Tetracycline Repressor, domain 2"/>
    <property type="match status" value="1"/>
</dbReference>
<reference evidence="6 7" key="1">
    <citation type="submission" date="2014-11" db="EMBL/GenBank/DDBJ databases">
        <title>Mycobacterium setense Manresensis Genome.</title>
        <authorList>
            <person name="Rech G."/>
            <person name="Sumoy L."/>
        </authorList>
    </citation>
    <scope>NUCLEOTIDE SEQUENCE [LARGE SCALE GENOMIC DNA]</scope>
    <source>
        <strain evidence="6 7">Manresensis</strain>
    </source>
</reference>
<dbReference type="EMBL" id="JTLZ01000007">
    <property type="protein sequence ID" value="KHO24424.1"/>
    <property type="molecule type" value="Genomic_DNA"/>
</dbReference>
<keyword evidence="7" id="KW-1185">Reference proteome</keyword>
<evidence type="ECO:0000313" key="7">
    <source>
        <dbReference type="Proteomes" id="UP000031004"/>
    </source>
</evidence>
<evidence type="ECO:0000256" key="3">
    <source>
        <dbReference type="ARBA" id="ARBA00023163"/>
    </source>
</evidence>